<dbReference type="OrthoDB" id="9872449at2"/>
<keyword evidence="1" id="KW-0812">Transmembrane</keyword>
<organism evidence="2 3">
    <name type="scientific">Deinococcus gobiensis (strain DSM 21396 / JCM 16679 / CGMCC 1.7299 / I-0)</name>
    <dbReference type="NCBI Taxonomy" id="745776"/>
    <lineage>
        <taxon>Bacteria</taxon>
        <taxon>Thermotogati</taxon>
        <taxon>Deinococcota</taxon>
        <taxon>Deinococci</taxon>
        <taxon>Deinococcales</taxon>
        <taxon>Deinococcaceae</taxon>
        <taxon>Deinococcus</taxon>
    </lineage>
</organism>
<reference evidence="2 3" key="1">
    <citation type="journal article" date="2012" name="PLoS ONE">
        <title>Genome sequence and transcriptome analysis of the radioresistant bacterium Deinococcus gobiensis: insights into the extreme environmental adaptations.</title>
        <authorList>
            <person name="Yuan M."/>
            <person name="Chen M."/>
            <person name="Zhang W."/>
            <person name="Lu W."/>
            <person name="Wang J."/>
            <person name="Yang M."/>
            <person name="Zhao P."/>
            <person name="Tang R."/>
            <person name="Li X."/>
            <person name="Hao Y."/>
            <person name="Zhou Z."/>
            <person name="Zhan Y."/>
            <person name="Yu H."/>
            <person name="Teng C."/>
            <person name="Yan Y."/>
            <person name="Ping S."/>
            <person name="Wang Y."/>
            <person name="Lin M."/>
        </authorList>
    </citation>
    <scope>NUCLEOTIDE SEQUENCE [LARGE SCALE GENOMIC DNA]</scope>
    <source>
        <strain evidence="2 3">I-0</strain>
    </source>
</reference>
<evidence type="ECO:0000313" key="3">
    <source>
        <dbReference type="Proteomes" id="UP000007575"/>
    </source>
</evidence>
<protein>
    <submittedName>
        <fullName evidence="2">Uncharacterized protein</fullName>
    </submittedName>
</protein>
<dbReference type="Proteomes" id="UP000007575">
    <property type="component" value="Chromosome"/>
</dbReference>
<evidence type="ECO:0000313" key="2">
    <source>
        <dbReference type="EMBL" id="AFD26806.1"/>
    </source>
</evidence>
<evidence type="ECO:0000256" key="1">
    <source>
        <dbReference type="SAM" id="Phobius"/>
    </source>
</evidence>
<accession>H8GVU1</accession>
<dbReference type="HOGENOM" id="CLU_2011505_0_0_0"/>
<dbReference type="KEGG" id="dgo:DGo_CA2879"/>
<keyword evidence="1" id="KW-1133">Transmembrane helix</keyword>
<dbReference type="AlphaFoldDB" id="H8GVU1"/>
<dbReference type="EMBL" id="CP002191">
    <property type="protein sequence ID" value="AFD26806.1"/>
    <property type="molecule type" value="Genomic_DNA"/>
</dbReference>
<feature type="transmembrane region" description="Helical" evidence="1">
    <location>
        <begin position="25"/>
        <end position="45"/>
    </location>
</feature>
<gene>
    <name evidence="2" type="ordered locus">DGo_CA2879</name>
</gene>
<dbReference type="RefSeq" id="WP_014686286.1">
    <property type="nucleotide sequence ID" value="NC_017790.1"/>
</dbReference>
<keyword evidence="3" id="KW-1185">Reference proteome</keyword>
<name>H8GVU1_DEIGI</name>
<dbReference type="PATRIC" id="fig|745776.4.peg.2955"/>
<keyword evidence="1" id="KW-0472">Membrane</keyword>
<dbReference type="STRING" id="745776.DGo_CA2879"/>
<sequence length="123" mass="13097">MHYHRSYAAQAGRGFPSTFPAAGKIALIAAHVLLLVLPVFAAVLIPNLLSARQTATQAGEQAAARRLYLQVVTDQVDGRLSATCPQVTLPEGVEVTRCAVDIGDPEEPVLNVTFGSGHRLRLP</sequence>
<proteinExistence type="predicted"/>